<evidence type="ECO:0000256" key="1">
    <source>
        <dbReference type="SAM" id="MobiDB-lite"/>
    </source>
</evidence>
<proteinExistence type="predicted"/>
<reference evidence="3" key="1">
    <citation type="journal article" date="2019" name="Int. J. Syst. Evol. Microbiol.">
        <title>The Global Catalogue of Microorganisms (GCM) 10K type strain sequencing project: providing services to taxonomists for standard genome sequencing and annotation.</title>
        <authorList>
            <consortium name="The Broad Institute Genomics Platform"/>
            <consortium name="The Broad Institute Genome Sequencing Center for Infectious Disease"/>
            <person name="Wu L."/>
            <person name="Ma J."/>
        </authorList>
    </citation>
    <scope>NUCLEOTIDE SEQUENCE [LARGE SCALE GENOMIC DNA]</scope>
    <source>
        <strain evidence="3">CGMCC 1.10188</strain>
    </source>
</reference>
<feature type="compositionally biased region" description="Basic and acidic residues" evidence="1">
    <location>
        <begin position="38"/>
        <end position="55"/>
    </location>
</feature>
<protein>
    <submittedName>
        <fullName evidence="2">Uncharacterized protein</fullName>
    </submittedName>
</protein>
<organism evidence="2 3">
    <name type="scientific">Tistrella bauzanensis</name>
    <dbReference type="NCBI Taxonomy" id="657419"/>
    <lineage>
        <taxon>Bacteria</taxon>
        <taxon>Pseudomonadati</taxon>
        <taxon>Pseudomonadota</taxon>
        <taxon>Alphaproteobacteria</taxon>
        <taxon>Geminicoccales</taxon>
        <taxon>Geminicoccaceae</taxon>
        <taxon>Tistrella</taxon>
    </lineage>
</organism>
<gene>
    <name evidence="2" type="ORF">GCM10011505_25070</name>
</gene>
<dbReference type="Proteomes" id="UP000603352">
    <property type="component" value="Unassembled WGS sequence"/>
</dbReference>
<keyword evidence="3" id="KW-1185">Reference proteome</keyword>
<comment type="caution">
    <text evidence="2">The sequence shown here is derived from an EMBL/GenBank/DDBJ whole genome shotgun (WGS) entry which is preliminary data.</text>
</comment>
<dbReference type="EMBL" id="BMDZ01000027">
    <property type="protein sequence ID" value="GGB42657.1"/>
    <property type="molecule type" value="Genomic_DNA"/>
</dbReference>
<sequence length="74" mass="7779">MVGAAECRHVDIGARHIQHRRIAGFPQRQRLAAVGDHLARNGDDRPAGGGRDGDRMVGTGLKNGTIGYDGTTSG</sequence>
<evidence type="ECO:0000313" key="2">
    <source>
        <dbReference type="EMBL" id="GGB42657.1"/>
    </source>
</evidence>
<name>A0ABQ1II26_9PROT</name>
<feature type="region of interest" description="Disordered" evidence="1">
    <location>
        <begin position="38"/>
        <end position="74"/>
    </location>
</feature>
<evidence type="ECO:0000313" key="3">
    <source>
        <dbReference type="Proteomes" id="UP000603352"/>
    </source>
</evidence>
<accession>A0ABQ1II26</accession>